<name>A0ABU5GTU0_9GAMM</name>
<dbReference type="RefSeq" id="WP_321554490.1">
    <property type="nucleotide sequence ID" value="NZ_JAXIVU010000028.1"/>
</dbReference>
<dbReference type="Pfam" id="PF07282">
    <property type="entry name" value="Cas12f1-like_TNB"/>
    <property type="match status" value="1"/>
</dbReference>
<evidence type="ECO:0000256" key="1">
    <source>
        <dbReference type="ARBA" id="ARBA00023125"/>
    </source>
</evidence>
<dbReference type="InterPro" id="IPR010095">
    <property type="entry name" value="Cas12f1-like_TNB"/>
</dbReference>
<dbReference type="EMBL" id="JAXIVU010000028">
    <property type="protein sequence ID" value="MDY7220400.1"/>
    <property type="molecule type" value="Genomic_DNA"/>
</dbReference>
<dbReference type="Proteomes" id="UP001294570">
    <property type="component" value="Unassembled WGS sequence"/>
</dbReference>
<evidence type="ECO:0000259" key="2">
    <source>
        <dbReference type="Pfam" id="PF07282"/>
    </source>
</evidence>
<sequence>MSEWTCSGCSATHDRDINAARNILAVVHGCLAVGILVL</sequence>
<keyword evidence="4" id="KW-1185">Reference proteome</keyword>
<evidence type="ECO:0000313" key="4">
    <source>
        <dbReference type="Proteomes" id="UP001294570"/>
    </source>
</evidence>
<accession>A0ABU5GTU0</accession>
<comment type="caution">
    <text evidence="3">The sequence shown here is derived from an EMBL/GenBank/DDBJ whole genome shotgun (WGS) entry which is preliminary data.</text>
</comment>
<reference evidence="3 4" key="1">
    <citation type="submission" date="2023-12" db="EMBL/GenBank/DDBJ databases">
        <title>Denitrificimonas halotolerans sp. nov.,a novel species isolated from landfill leachate.</title>
        <authorList>
            <person name="Wang S."/>
        </authorList>
    </citation>
    <scope>NUCLEOTIDE SEQUENCE [LARGE SCALE GENOMIC DNA]</scope>
    <source>
        <strain evidence="3 4">JX-1</strain>
    </source>
</reference>
<feature type="domain" description="Cas12f1-like TNB" evidence="2">
    <location>
        <begin position="3"/>
        <end position="23"/>
    </location>
</feature>
<evidence type="ECO:0000313" key="3">
    <source>
        <dbReference type="EMBL" id="MDY7220400.1"/>
    </source>
</evidence>
<gene>
    <name evidence="3" type="ORF">TOI97_12580</name>
</gene>
<protein>
    <submittedName>
        <fullName evidence="3">Zinc ribbon domain-containing protein</fullName>
    </submittedName>
</protein>
<proteinExistence type="predicted"/>
<keyword evidence="1" id="KW-0238">DNA-binding</keyword>
<organism evidence="3 4">
    <name type="scientific">Denitrificimonas halotolerans</name>
    <dbReference type="NCBI Taxonomy" id="3098930"/>
    <lineage>
        <taxon>Bacteria</taxon>
        <taxon>Pseudomonadati</taxon>
        <taxon>Pseudomonadota</taxon>
        <taxon>Gammaproteobacteria</taxon>
        <taxon>Pseudomonadales</taxon>
        <taxon>Pseudomonadaceae</taxon>
        <taxon>Denitrificimonas</taxon>
    </lineage>
</organism>